<keyword evidence="2" id="KW-1185">Reference proteome</keyword>
<protein>
    <submittedName>
        <fullName evidence="1">Uncharacterized protein</fullName>
    </submittedName>
</protein>
<dbReference type="EMBL" id="JBHSBL010000015">
    <property type="protein sequence ID" value="MFC4066672.1"/>
    <property type="molecule type" value="Genomic_DNA"/>
</dbReference>
<gene>
    <name evidence="1" type="ORF">ACFO0C_17175</name>
</gene>
<sequence length="145" mass="16664">MVAEAAGRFRRTPIERSDQRVSWERTDQAFFAAGACHILAAVCRETYPDRAIGLTAMFMAGEEHPSHVYATWEGWAFDFSGWSSEPELLTVNADFEGRPIRSAEIAGELTDFCERHHHRLPHQYWRDPLPRARDYLARFAPPWTG</sequence>
<evidence type="ECO:0000313" key="2">
    <source>
        <dbReference type="Proteomes" id="UP001595867"/>
    </source>
</evidence>
<dbReference type="Proteomes" id="UP001595867">
    <property type="component" value="Unassembled WGS sequence"/>
</dbReference>
<accession>A0ABV8IUK3</accession>
<evidence type="ECO:0000313" key="1">
    <source>
        <dbReference type="EMBL" id="MFC4066672.1"/>
    </source>
</evidence>
<reference evidence="2" key="1">
    <citation type="journal article" date="2019" name="Int. J. Syst. Evol. Microbiol.">
        <title>The Global Catalogue of Microorganisms (GCM) 10K type strain sequencing project: providing services to taxonomists for standard genome sequencing and annotation.</title>
        <authorList>
            <consortium name="The Broad Institute Genomics Platform"/>
            <consortium name="The Broad Institute Genome Sequencing Center for Infectious Disease"/>
            <person name="Wu L."/>
            <person name="Ma J."/>
        </authorList>
    </citation>
    <scope>NUCLEOTIDE SEQUENCE [LARGE SCALE GENOMIC DNA]</scope>
    <source>
        <strain evidence="2">TBRC 5832</strain>
    </source>
</reference>
<organism evidence="1 2">
    <name type="scientific">Actinoplanes subglobosus</name>
    <dbReference type="NCBI Taxonomy" id="1547892"/>
    <lineage>
        <taxon>Bacteria</taxon>
        <taxon>Bacillati</taxon>
        <taxon>Actinomycetota</taxon>
        <taxon>Actinomycetes</taxon>
        <taxon>Micromonosporales</taxon>
        <taxon>Micromonosporaceae</taxon>
        <taxon>Actinoplanes</taxon>
    </lineage>
</organism>
<proteinExistence type="predicted"/>
<comment type="caution">
    <text evidence="1">The sequence shown here is derived from an EMBL/GenBank/DDBJ whole genome shotgun (WGS) entry which is preliminary data.</text>
</comment>
<dbReference type="RefSeq" id="WP_378067636.1">
    <property type="nucleotide sequence ID" value="NZ_JBHSBL010000015.1"/>
</dbReference>
<name>A0ABV8IUK3_9ACTN</name>